<dbReference type="InterPro" id="IPR016024">
    <property type="entry name" value="ARM-type_fold"/>
</dbReference>
<dbReference type="Proteomes" id="UP001314263">
    <property type="component" value="Unassembled WGS sequence"/>
</dbReference>
<dbReference type="EMBL" id="CAUYUE010000008">
    <property type="protein sequence ID" value="CAK0783429.1"/>
    <property type="molecule type" value="Genomic_DNA"/>
</dbReference>
<dbReference type="SUPFAM" id="SSF48371">
    <property type="entry name" value="ARM repeat"/>
    <property type="match status" value="1"/>
</dbReference>
<evidence type="ECO:0000256" key="3">
    <source>
        <dbReference type="SAM" id="MobiDB-lite"/>
    </source>
</evidence>
<dbReference type="InterPro" id="IPR011989">
    <property type="entry name" value="ARM-like"/>
</dbReference>
<dbReference type="GO" id="GO:0010608">
    <property type="term" value="P:post-transcriptional regulation of gene expression"/>
    <property type="evidence" value="ECO:0007669"/>
    <property type="project" value="TreeGrafter"/>
</dbReference>
<feature type="repeat" description="Pumilio" evidence="2">
    <location>
        <begin position="678"/>
        <end position="714"/>
    </location>
</feature>
<keyword evidence="6" id="KW-1185">Reference proteome</keyword>
<feature type="compositionally biased region" description="Polar residues" evidence="3">
    <location>
        <begin position="143"/>
        <end position="172"/>
    </location>
</feature>
<dbReference type="Gene3D" id="1.25.10.10">
    <property type="entry name" value="Leucine-rich Repeat Variant"/>
    <property type="match status" value="1"/>
</dbReference>
<dbReference type="AlphaFoldDB" id="A0AAV1I8P9"/>
<dbReference type="Pfam" id="PF00806">
    <property type="entry name" value="PUF"/>
    <property type="match status" value="5"/>
</dbReference>
<reference evidence="5 6" key="1">
    <citation type="submission" date="2023-10" db="EMBL/GenBank/DDBJ databases">
        <authorList>
            <person name="Maclean D."/>
            <person name="Macfadyen A."/>
        </authorList>
    </citation>
    <scope>NUCLEOTIDE SEQUENCE [LARGE SCALE GENOMIC DNA]</scope>
</reference>
<keyword evidence="1" id="KW-0677">Repeat</keyword>
<dbReference type="InterPro" id="IPR001313">
    <property type="entry name" value="Pumilio_RNA-bd_rpt"/>
</dbReference>
<evidence type="ECO:0000313" key="5">
    <source>
        <dbReference type="EMBL" id="CAK0783429.1"/>
    </source>
</evidence>
<dbReference type="PANTHER" id="PTHR12537:SF12">
    <property type="entry name" value="MATERNAL PROTEIN PUMILIO"/>
    <property type="match status" value="1"/>
</dbReference>
<feature type="repeat" description="Pumilio" evidence="2">
    <location>
        <begin position="505"/>
        <end position="546"/>
    </location>
</feature>
<comment type="caution">
    <text evidence="5">The sequence shown here is derived from an EMBL/GenBank/DDBJ whole genome shotgun (WGS) entry which is preliminary data.</text>
</comment>
<dbReference type="GO" id="GO:0003729">
    <property type="term" value="F:mRNA binding"/>
    <property type="evidence" value="ECO:0007669"/>
    <property type="project" value="TreeGrafter"/>
</dbReference>
<evidence type="ECO:0000256" key="2">
    <source>
        <dbReference type="PROSITE-ProRule" id="PRU00317"/>
    </source>
</evidence>
<dbReference type="GO" id="GO:0005737">
    <property type="term" value="C:cytoplasm"/>
    <property type="evidence" value="ECO:0007669"/>
    <property type="project" value="TreeGrafter"/>
</dbReference>
<feature type="compositionally biased region" description="Low complexity" evidence="3">
    <location>
        <begin position="97"/>
        <end position="118"/>
    </location>
</feature>
<feature type="region of interest" description="Disordered" evidence="3">
    <location>
        <begin position="371"/>
        <end position="461"/>
    </location>
</feature>
<organism evidence="5 6">
    <name type="scientific">Coccomyxa viridis</name>
    <dbReference type="NCBI Taxonomy" id="1274662"/>
    <lineage>
        <taxon>Eukaryota</taxon>
        <taxon>Viridiplantae</taxon>
        <taxon>Chlorophyta</taxon>
        <taxon>core chlorophytes</taxon>
        <taxon>Trebouxiophyceae</taxon>
        <taxon>Trebouxiophyceae incertae sedis</taxon>
        <taxon>Coccomyxaceae</taxon>
        <taxon>Coccomyxa</taxon>
    </lineage>
</organism>
<evidence type="ECO:0000259" key="4">
    <source>
        <dbReference type="PROSITE" id="PS50303"/>
    </source>
</evidence>
<evidence type="ECO:0000313" key="6">
    <source>
        <dbReference type="Proteomes" id="UP001314263"/>
    </source>
</evidence>
<feature type="compositionally biased region" description="Basic residues" evidence="3">
    <location>
        <begin position="399"/>
        <end position="409"/>
    </location>
</feature>
<evidence type="ECO:0000256" key="1">
    <source>
        <dbReference type="ARBA" id="ARBA00022737"/>
    </source>
</evidence>
<proteinExistence type="predicted"/>
<feature type="domain" description="PUM-HD" evidence="4">
    <location>
        <begin position="443"/>
        <end position="837"/>
    </location>
</feature>
<accession>A0AAV1I8P9</accession>
<gene>
    <name evidence="5" type="ORF">CVIRNUC_006628</name>
</gene>
<dbReference type="SMART" id="SM00025">
    <property type="entry name" value="Pumilio"/>
    <property type="match status" value="6"/>
</dbReference>
<dbReference type="PROSITE" id="PS50302">
    <property type="entry name" value="PUM"/>
    <property type="match status" value="2"/>
</dbReference>
<feature type="region of interest" description="Disordered" evidence="3">
    <location>
        <begin position="1"/>
        <end position="234"/>
    </location>
</feature>
<protein>
    <recommendedName>
        <fullName evidence="4">PUM-HD domain-containing protein</fullName>
    </recommendedName>
</protein>
<sequence>MPTTDIEAPPPLANGHGLKPLTSPRKTPGSDAAPADHQTPTQDVAGQDRPQGAAEAGKEKGAGGGEAAGPPTPMRPQAAARRAETSPEGRSAEEDNAPPAVAAEQEAPLQPEDAQAEQCNGQGQANGLPNGKPTPARPLSFKRQGSSSSVNNQQPKNGRSSPIRNGRTSPPQSAKDAYVHAWRRDATPKRGPYDSYGFNGQQHNDTYQGMSWSGNAWGNAPRPNVRGPAPPSEPYPGDVPPVRYHQGTMHARYYPQAAVIPPHAVSMGGQSEIPQEPAWYMLDGHTYFTVWNPFTQRWCWNMAPRTQVPLIDEAHVGSPPQGAGYHPGFATQQNWTPQQHMAPQAFHQEYRPHQHMAQPQPGFGSAPTLFSGFPPDITPLQHFAGGNGGSDYAGTYHGHQPRHAGHNRNRQQGGGGPDRKAHHRRTQSSRPTEMGSQGSGGSSNSRRPSPTQQRGPDLPDVAQNVTLLDVLKDLAGMCGNQQGSRQVQELLIRATREEVKLFAEGFVKHPQAMDVIKDSFGNYVAQRLVQRADVAERMAISDTLLKPAMLELSGHQYGCRVIQAAIEHLPTIKDKCALAGLLKGQVLKYVLDSHGNHVVQCCFRHIRDREGDDSVEFMLEELSLATISLPAEGEHSLCQEREEAGFITVAKHVYGCRVVQRIMESCCLPGWKDEICHEVVQHASELAVTCYGNYVIQSCLALCSDEARELAFVDLLGQMDKLPFHKNASNVYERLLGVADEKCKKENLPPPRPLTADQLERFYKRIISSPGKEARPLICKLAPHQFGNYVAGACIVALKDQKDRLDEIVLGIRAELAAVELDAKAPKQLKERTKTLLEKVAKLKLKETPACSTIGSTTTGSSTSGA</sequence>
<dbReference type="InterPro" id="IPR033133">
    <property type="entry name" value="PUM-HD"/>
</dbReference>
<dbReference type="PROSITE" id="PS50303">
    <property type="entry name" value="PUM_HD"/>
    <property type="match status" value="1"/>
</dbReference>
<dbReference type="PANTHER" id="PTHR12537">
    <property type="entry name" value="RNA BINDING PROTEIN PUMILIO-RELATED"/>
    <property type="match status" value="1"/>
</dbReference>
<name>A0AAV1I8P9_9CHLO</name>
<feature type="compositionally biased region" description="Basic and acidic residues" evidence="3">
    <location>
        <begin position="182"/>
        <end position="192"/>
    </location>
</feature>
<feature type="compositionally biased region" description="Polar residues" evidence="3">
    <location>
        <begin position="198"/>
        <end position="216"/>
    </location>
</feature>
<feature type="compositionally biased region" description="Basic and acidic residues" evidence="3">
    <location>
        <begin position="81"/>
        <end position="93"/>
    </location>
</feature>